<reference evidence="5 6" key="1">
    <citation type="submission" date="2024-09" db="EMBL/GenBank/DDBJ databases">
        <authorList>
            <person name="Sun Q."/>
            <person name="Mori K."/>
        </authorList>
    </citation>
    <scope>NUCLEOTIDE SEQUENCE [LARGE SCALE GENOMIC DNA]</scope>
    <source>
        <strain evidence="5 6">JCM 1342</strain>
    </source>
</reference>
<evidence type="ECO:0000313" key="6">
    <source>
        <dbReference type="Proteomes" id="UP001589611"/>
    </source>
</evidence>
<dbReference type="RefSeq" id="WP_344711420.1">
    <property type="nucleotide sequence ID" value="NZ_BAAAWH010000001.1"/>
</dbReference>
<dbReference type="SUPFAM" id="SSF102114">
    <property type="entry name" value="Radical SAM enzymes"/>
    <property type="match status" value="1"/>
</dbReference>
<protein>
    <submittedName>
        <fullName evidence="5">Rv2578c family radical SAM protein</fullName>
    </submittedName>
</protein>
<proteinExistence type="predicted"/>
<dbReference type="Proteomes" id="UP001589611">
    <property type="component" value="Unassembled WGS sequence"/>
</dbReference>
<dbReference type="CDD" id="cd01335">
    <property type="entry name" value="Radical_SAM"/>
    <property type="match status" value="1"/>
</dbReference>
<organism evidence="5 6">
    <name type="scientific">Microbacterium terregens</name>
    <dbReference type="NCBI Taxonomy" id="69363"/>
    <lineage>
        <taxon>Bacteria</taxon>
        <taxon>Bacillati</taxon>
        <taxon>Actinomycetota</taxon>
        <taxon>Actinomycetes</taxon>
        <taxon>Micrococcales</taxon>
        <taxon>Microbacteriaceae</taxon>
        <taxon>Microbacterium</taxon>
    </lineage>
</organism>
<feature type="domain" description="Radical SAM core" evidence="4">
    <location>
        <begin position="55"/>
        <end position="305"/>
    </location>
</feature>
<keyword evidence="2" id="KW-0408">Iron</keyword>
<gene>
    <name evidence="5" type="ORF">ACFFPJ_02385</name>
</gene>
<dbReference type="EMBL" id="JBHMBE010000001">
    <property type="protein sequence ID" value="MFB9644642.1"/>
    <property type="molecule type" value="Genomic_DNA"/>
</dbReference>
<dbReference type="InterPro" id="IPR040086">
    <property type="entry name" value="MJ0683-like"/>
</dbReference>
<dbReference type="NCBIfam" id="NF038135">
    <property type="entry name" value="rSAM_Rv2578c"/>
    <property type="match status" value="1"/>
</dbReference>
<dbReference type="PROSITE" id="PS51918">
    <property type="entry name" value="RADICAL_SAM"/>
    <property type="match status" value="1"/>
</dbReference>
<dbReference type="InterPro" id="IPR006638">
    <property type="entry name" value="Elp3/MiaA/NifB-like_rSAM"/>
</dbReference>
<dbReference type="Pfam" id="PF04055">
    <property type="entry name" value="Radical_SAM"/>
    <property type="match status" value="1"/>
</dbReference>
<sequence length="356" mass="39041">MRWQGQELGVADAAALPGLEQLNGLVRSVTTPEFADVTFHEVMCKSALNHVPGASAMPFDWTINPYRGCSHACAYCFARGTHEYLELDAGRDFDSQIIVKINVADVLEKELRRGSWMHDAVMLGTNTDPYQRAEGRYRLMPGIISALTESGTPFSLLTKGTLLRRDLPLLRDAAASVSVSIAMSIAVFDDALQKLIEPGTPSTAARLDTVRAASEAGFRVTVFLMPVLPHLTDSIPALDEALARIRAAGAVRVVFGALHLRPGAKQWFMEWLRRERPELVSSYLGLYPGASATAPKAYREWLSKRVRPLLRVHGLDGRAEDDAPRRSSVAGLAARTTPQFVTTSRGREAQSAVRLF</sequence>
<name>A0ABV5SWV3_9MICO</name>
<dbReference type="Gene3D" id="3.80.30.30">
    <property type="match status" value="1"/>
</dbReference>
<evidence type="ECO:0000259" key="4">
    <source>
        <dbReference type="PROSITE" id="PS51918"/>
    </source>
</evidence>
<dbReference type="SMART" id="SM00729">
    <property type="entry name" value="Elp3"/>
    <property type="match status" value="1"/>
</dbReference>
<comment type="caution">
    <text evidence="5">The sequence shown here is derived from an EMBL/GenBank/DDBJ whole genome shotgun (WGS) entry which is preliminary data.</text>
</comment>
<evidence type="ECO:0000256" key="2">
    <source>
        <dbReference type="ARBA" id="ARBA00023004"/>
    </source>
</evidence>
<dbReference type="SFLD" id="SFLDS00029">
    <property type="entry name" value="Radical_SAM"/>
    <property type="match status" value="1"/>
</dbReference>
<dbReference type="PANTHER" id="PTHR43432">
    <property type="entry name" value="SLR0285 PROTEIN"/>
    <property type="match status" value="1"/>
</dbReference>
<dbReference type="InterPro" id="IPR007197">
    <property type="entry name" value="rSAM"/>
</dbReference>
<evidence type="ECO:0000256" key="1">
    <source>
        <dbReference type="ARBA" id="ARBA00022723"/>
    </source>
</evidence>
<keyword evidence="6" id="KW-1185">Reference proteome</keyword>
<evidence type="ECO:0000256" key="3">
    <source>
        <dbReference type="ARBA" id="ARBA00023014"/>
    </source>
</evidence>
<evidence type="ECO:0000313" key="5">
    <source>
        <dbReference type="EMBL" id="MFB9644642.1"/>
    </source>
</evidence>
<keyword evidence="3" id="KW-0411">Iron-sulfur</keyword>
<dbReference type="InterPro" id="IPR058240">
    <property type="entry name" value="rSAM_sf"/>
</dbReference>
<dbReference type="SFLD" id="SFLDG01084">
    <property type="entry name" value="Uncharacterised_Radical_SAM_Su"/>
    <property type="match status" value="1"/>
</dbReference>
<dbReference type="PANTHER" id="PTHR43432:SF3">
    <property type="entry name" value="SLR0285 PROTEIN"/>
    <property type="match status" value="1"/>
</dbReference>
<accession>A0ABV5SWV3</accession>
<keyword evidence="1" id="KW-0479">Metal-binding</keyword>